<feature type="region of interest" description="Disordered" evidence="11">
    <location>
        <begin position="503"/>
        <end position="575"/>
    </location>
</feature>
<feature type="compositionally biased region" description="Polar residues" evidence="11">
    <location>
        <begin position="551"/>
        <end position="562"/>
    </location>
</feature>
<dbReference type="PROSITE" id="PS50157">
    <property type="entry name" value="ZINC_FINGER_C2H2_2"/>
    <property type="match status" value="11"/>
</dbReference>
<dbReference type="SMART" id="SM00384">
    <property type="entry name" value="AT_hook"/>
    <property type="match status" value="4"/>
</dbReference>
<evidence type="ECO:0000256" key="4">
    <source>
        <dbReference type="ARBA" id="ARBA00022771"/>
    </source>
</evidence>
<dbReference type="FunFam" id="3.30.160.60:FF:000564">
    <property type="entry name" value="zinc finger protein 699"/>
    <property type="match status" value="1"/>
</dbReference>
<feature type="region of interest" description="Disordered" evidence="11">
    <location>
        <begin position="317"/>
        <end position="344"/>
    </location>
</feature>
<reference evidence="13" key="2">
    <citation type="submission" date="2025-08" db="UniProtKB">
        <authorList>
            <consortium name="Ensembl"/>
        </authorList>
    </citation>
    <scope>IDENTIFICATION</scope>
</reference>
<feature type="domain" description="C2H2-type" evidence="12">
    <location>
        <begin position="794"/>
        <end position="821"/>
    </location>
</feature>
<evidence type="ECO:0000256" key="9">
    <source>
        <dbReference type="ARBA" id="ARBA00023242"/>
    </source>
</evidence>
<evidence type="ECO:0000256" key="1">
    <source>
        <dbReference type="ARBA" id="ARBA00004123"/>
    </source>
</evidence>
<feature type="compositionally biased region" description="Polar residues" evidence="11">
    <location>
        <begin position="242"/>
        <end position="257"/>
    </location>
</feature>
<evidence type="ECO:0000256" key="8">
    <source>
        <dbReference type="ARBA" id="ARBA00023163"/>
    </source>
</evidence>
<dbReference type="GO" id="GO:0008270">
    <property type="term" value="F:zinc ion binding"/>
    <property type="evidence" value="ECO:0007669"/>
    <property type="project" value="UniProtKB-KW"/>
</dbReference>
<feature type="compositionally biased region" description="Basic and acidic residues" evidence="11">
    <location>
        <begin position="735"/>
        <end position="746"/>
    </location>
</feature>
<keyword evidence="8" id="KW-0804">Transcription</keyword>
<feature type="compositionally biased region" description="Basic residues" evidence="11">
    <location>
        <begin position="274"/>
        <end position="288"/>
    </location>
</feature>
<dbReference type="InterPro" id="IPR013087">
    <property type="entry name" value="Znf_C2H2_type"/>
</dbReference>
<dbReference type="SUPFAM" id="SSF57667">
    <property type="entry name" value="beta-beta-alpha zinc fingers"/>
    <property type="match status" value="6"/>
</dbReference>
<evidence type="ECO:0000256" key="11">
    <source>
        <dbReference type="SAM" id="MobiDB-lite"/>
    </source>
</evidence>
<feature type="domain" description="C2H2-type" evidence="12">
    <location>
        <begin position="766"/>
        <end position="793"/>
    </location>
</feature>
<accession>A0A4W5KT80</accession>
<dbReference type="PANTHER" id="PTHR23234">
    <property type="entry name" value="ZNF44 PROTEIN"/>
    <property type="match status" value="1"/>
</dbReference>
<dbReference type="InterPro" id="IPR036236">
    <property type="entry name" value="Znf_C2H2_sf"/>
</dbReference>
<feature type="compositionally biased region" description="Polar residues" evidence="11">
    <location>
        <begin position="933"/>
        <end position="947"/>
    </location>
</feature>
<dbReference type="Proteomes" id="UP000314982">
    <property type="component" value="Unassembled WGS sequence"/>
</dbReference>
<feature type="region of interest" description="Disordered" evidence="11">
    <location>
        <begin position="726"/>
        <end position="751"/>
    </location>
</feature>
<evidence type="ECO:0000256" key="7">
    <source>
        <dbReference type="ARBA" id="ARBA00023125"/>
    </source>
</evidence>
<dbReference type="GO" id="GO:0005634">
    <property type="term" value="C:nucleus"/>
    <property type="evidence" value="ECO:0007669"/>
    <property type="project" value="UniProtKB-SubCell"/>
</dbReference>
<keyword evidence="6" id="KW-0805">Transcription regulation</keyword>
<feature type="domain" description="C2H2-type" evidence="12">
    <location>
        <begin position="822"/>
        <end position="852"/>
    </location>
</feature>
<dbReference type="PROSITE" id="PS00028">
    <property type="entry name" value="ZINC_FINGER_C2H2_1"/>
    <property type="match status" value="11"/>
</dbReference>
<evidence type="ECO:0000313" key="14">
    <source>
        <dbReference type="Proteomes" id="UP000314982"/>
    </source>
</evidence>
<keyword evidence="5" id="KW-0862">Zinc</keyword>
<dbReference type="InterPro" id="IPR017956">
    <property type="entry name" value="AT_hook_DNA-bd_motif"/>
</dbReference>
<keyword evidence="2" id="KW-0479">Metal-binding</keyword>
<reference evidence="13" key="3">
    <citation type="submission" date="2025-09" db="UniProtKB">
        <authorList>
            <consortium name="Ensembl"/>
        </authorList>
    </citation>
    <scope>IDENTIFICATION</scope>
</reference>
<feature type="region of interest" description="Disordered" evidence="11">
    <location>
        <begin position="1"/>
        <end position="91"/>
    </location>
</feature>
<keyword evidence="4 10" id="KW-0863">Zinc-finger</keyword>
<dbReference type="PANTHER" id="PTHR23234:SF10">
    <property type="entry name" value="RIKEN CDNA 6720489N17 GENE-RELATED"/>
    <property type="match status" value="1"/>
</dbReference>
<feature type="domain" description="C2H2-type" evidence="12">
    <location>
        <begin position="703"/>
        <end position="730"/>
    </location>
</feature>
<feature type="compositionally biased region" description="Basic residues" evidence="11">
    <location>
        <begin position="633"/>
        <end position="643"/>
    </location>
</feature>
<evidence type="ECO:0000256" key="5">
    <source>
        <dbReference type="ARBA" id="ARBA00022833"/>
    </source>
</evidence>
<evidence type="ECO:0000256" key="10">
    <source>
        <dbReference type="PROSITE-ProRule" id="PRU00042"/>
    </source>
</evidence>
<feature type="domain" description="C2H2-type" evidence="12">
    <location>
        <begin position="861"/>
        <end position="888"/>
    </location>
</feature>
<comment type="subcellular location">
    <subcellularLocation>
        <location evidence="1">Nucleus</location>
    </subcellularLocation>
</comment>
<dbReference type="SMART" id="SM00355">
    <property type="entry name" value="ZnF_C2H2"/>
    <property type="match status" value="12"/>
</dbReference>
<evidence type="ECO:0000259" key="12">
    <source>
        <dbReference type="PROSITE" id="PS50157"/>
    </source>
</evidence>
<keyword evidence="3" id="KW-0677">Repeat</keyword>
<feature type="compositionally biased region" description="Polar residues" evidence="11">
    <location>
        <begin position="514"/>
        <end position="527"/>
    </location>
</feature>
<evidence type="ECO:0000256" key="2">
    <source>
        <dbReference type="ARBA" id="ARBA00022723"/>
    </source>
</evidence>
<dbReference type="InterPro" id="IPR050758">
    <property type="entry name" value="Znf_C2H2-type"/>
</dbReference>
<dbReference type="FunFam" id="3.30.160.60:FF:000100">
    <property type="entry name" value="Zinc finger 45-like"/>
    <property type="match status" value="1"/>
</dbReference>
<feature type="domain" description="C2H2-type" evidence="12">
    <location>
        <begin position="674"/>
        <end position="696"/>
    </location>
</feature>
<feature type="domain" description="C2H2-type" evidence="12">
    <location>
        <begin position="1142"/>
        <end position="1169"/>
    </location>
</feature>
<dbReference type="Gene3D" id="3.30.160.60">
    <property type="entry name" value="Classic Zinc Finger"/>
    <property type="match status" value="9"/>
</dbReference>
<dbReference type="GO" id="GO:0003677">
    <property type="term" value="F:DNA binding"/>
    <property type="evidence" value="ECO:0007669"/>
    <property type="project" value="UniProtKB-KW"/>
</dbReference>
<proteinExistence type="predicted"/>
<dbReference type="STRING" id="62062.ENSHHUP00000013575"/>
<protein>
    <recommendedName>
        <fullName evidence="12">C2H2-type domain-containing protein</fullName>
    </recommendedName>
</protein>
<keyword evidence="14" id="KW-1185">Reference proteome</keyword>
<evidence type="ECO:0000313" key="13">
    <source>
        <dbReference type="Ensembl" id="ENSHHUP00000013575.1"/>
    </source>
</evidence>
<evidence type="ECO:0000256" key="6">
    <source>
        <dbReference type="ARBA" id="ARBA00023015"/>
    </source>
</evidence>
<dbReference type="Pfam" id="PF00096">
    <property type="entry name" value="zf-C2H2"/>
    <property type="match status" value="5"/>
</dbReference>
<dbReference type="Ensembl" id="ENSHHUT00000014018.1">
    <property type="protein sequence ID" value="ENSHHUP00000013575.1"/>
    <property type="gene ID" value="ENSHHUG00000008362.1"/>
</dbReference>
<dbReference type="GeneTree" id="ENSGT00940000161979"/>
<feature type="domain" description="C2H2-type" evidence="12">
    <location>
        <begin position="646"/>
        <end position="673"/>
    </location>
</feature>
<feature type="region of interest" description="Disordered" evidence="11">
    <location>
        <begin position="977"/>
        <end position="997"/>
    </location>
</feature>
<feature type="region of interest" description="Disordered" evidence="11">
    <location>
        <begin position="236"/>
        <end position="297"/>
    </location>
</feature>
<reference evidence="14" key="1">
    <citation type="submission" date="2018-06" db="EMBL/GenBank/DDBJ databases">
        <title>Genome assembly of Danube salmon.</title>
        <authorList>
            <person name="Macqueen D.J."/>
            <person name="Gundappa M.K."/>
        </authorList>
    </citation>
    <scope>NUCLEOTIDE SEQUENCE [LARGE SCALE GENOMIC DNA]</scope>
</reference>
<keyword evidence="9" id="KW-0539">Nucleus</keyword>
<sequence length="1354" mass="152837">MKFPSVDESMMRKQSALSAVNLPEPLPALTNEKPTSEEISEEVDNCHNMPPMKEPLQRPQLQRKSRSQQNKLVAEPSDTRSLPGTPVSAVLPNPGKVNSCVINHRRKSTKTRANIEKMHVNSLATGHAKTQCESANPEVHLSLTGSEQTLNCITKELVGVTRPAAVDVVRKRGRPHKKAKIMHTVLPTEQSSSYLSTAESKDWSETMSDRANAIYFTTNCVENRDDTSLRAIETKAIPLNRDPSNTAVSVLDSSPQDHQPAESSPVAISPLEPKRKRGRPKGSTKKGPGKTTNTISVQQSHVTEENIVIKKEPDEMLAEEEKRGNIGPQPEEAPVEPKHRVGRPPKKTTLVRQFALAHRKSQRKSCSITASVNSQDIPPQHQNIETERSLDYIARHVSVSLSRVDSQRGGRSSGAADMISNVKCEDIEIELGDFNSLAQSNCLMSFQCHTDTSVKVEPCNTSCDGTEFKKPLKVDKRRETAGTAPRKRSRFVFGKIKYKKGKRKRCIDDRGRLQSVTSQGDPDTMSKQADEGNGDVGEELDCGESAWEYEGNTNDSFSNGSKSTDEGFKDLPESHQNPIITDINMLETMSHESFFKSDVVQGEEFTSKKIKKERAGVGDETEYNPTSSCGPKARGRPKGRPKGTGKTCEYCGRHFDFVSVYTVHLRTHTGERPYKCIDCDQDFAQLSNLKSHIKKHNKRCRPLRCPYCKMKFSNSKELLAHCKWHSQNPNQDSESGSKTKDNRNEATHTPLVSLKERRKRVKGGILKCHICGKVFPFWSGLQVHMRMHTGEKPYICKVCGKAFSNRSSIRIHEVTHWSIKPYNCTRCGKSFTQLSSAKKHPCKGLRESNDRESRKKPFISFTCHICEERFVQRRQYKTHLKTHAGVKLFRCLFCDQLFSVMSEFEEHHQYCTKVRGEKMTSKSEFRIWKPRAPNQQRSQQPSVKSHSPVTRLVFPAAADGQPFQNLGQSSASSVSLLNCEPTPQQKPSGHQSSQTHANKAIATTLRPFQTCIIPTNNLTPLVSKLNSLDRKSDPRKYICPRCGRLFRHTGRLRAHMLTHTHSQSYTCDCCGKTLESWKKLWLHQRVHRQKLGRFSCPKCRQGFRFVGPYKQHMLREHPEYQWIDERPNKTLQGLDQQQCLPYQCEECNTSFRTLDLLFNHQLCHSSPGDHSMWIQDDCYDYSPSTHEHDVPPSNMNGFDPHVNSGVTHSHQELHHTYYPSPPLQANHPQGSHLLHCFSNHSDLPHSLSPLIPVPPPMQHPGFQPGVQSYDSTQTLTSPLSPLYSQVETIPNPDRKDGNVNRKRSRIYGNATKRAARSKEDKATMGGLDCAECGVQFLSVSQLYEHYLQHARGEV</sequence>
<feature type="domain" description="C2H2-type" evidence="12">
    <location>
        <begin position="1065"/>
        <end position="1087"/>
    </location>
</feature>
<feature type="domain" description="C2H2-type" evidence="12">
    <location>
        <begin position="1327"/>
        <end position="1354"/>
    </location>
</feature>
<keyword evidence="7" id="KW-0238">DNA-binding</keyword>
<name>A0A4W5KT80_9TELE</name>
<feature type="compositionally biased region" description="Acidic residues" evidence="11">
    <location>
        <begin position="532"/>
        <end position="542"/>
    </location>
</feature>
<organism evidence="13 14">
    <name type="scientific">Hucho hucho</name>
    <name type="common">huchen</name>
    <dbReference type="NCBI Taxonomy" id="62062"/>
    <lineage>
        <taxon>Eukaryota</taxon>
        <taxon>Metazoa</taxon>
        <taxon>Chordata</taxon>
        <taxon>Craniata</taxon>
        <taxon>Vertebrata</taxon>
        <taxon>Euteleostomi</taxon>
        <taxon>Actinopterygii</taxon>
        <taxon>Neopterygii</taxon>
        <taxon>Teleostei</taxon>
        <taxon>Protacanthopterygii</taxon>
        <taxon>Salmoniformes</taxon>
        <taxon>Salmonidae</taxon>
        <taxon>Salmoninae</taxon>
        <taxon>Hucho</taxon>
    </lineage>
</organism>
<feature type="compositionally biased region" description="Basic and acidic residues" evidence="11">
    <location>
        <begin position="563"/>
        <end position="573"/>
    </location>
</feature>
<evidence type="ECO:0000256" key="3">
    <source>
        <dbReference type="ARBA" id="ARBA00022737"/>
    </source>
</evidence>
<feature type="region of interest" description="Disordered" evidence="11">
    <location>
        <begin position="922"/>
        <end position="947"/>
    </location>
</feature>
<feature type="region of interest" description="Disordered" evidence="11">
    <location>
        <begin position="613"/>
        <end position="643"/>
    </location>
</feature>
<feature type="domain" description="C2H2-type" evidence="12">
    <location>
        <begin position="1037"/>
        <end position="1064"/>
    </location>
</feature>
<dbReference type="FunFam" id="3.30.160.60:FF:000358">
    <property type="entry name" value="zinc finger protein 24"/>
    <property type="match status" value="1"/>
</dbReference>